<dbReference type="InterPro" id="IPR044893">
    <property type="entry name" value="RNA_pol_Rpb1_clamp_domain"/>
</dbReference>
<dbReference type="Gene3D" id="2.40.50.100">
    <property type="match status" value="1"/>
</dbReference>
<evidence type="ECO:0000313" key="12">
    <source>
        <dbReference type="EMBL" id="RIE15152.1"/>
    </source>
</evidence>
<dbReference type="GO" id="GO:0000428">
    <property type="term" value="C:DNA-directed RNA polymerase complex"/>
    <property type="evidence" value="ECO:0007669"/>
    <property type="project" value="UniProtKB-KW"/>
</dbReference>
<proteinExistence type="inferred from homology"/>
<evidence type="ECO:0000313" key="14">
    <source>
        <dbReference type="Proteomes" id="UP000266042"/>
    </source>
</evidence>
<feature type="binding site" evidence="7">
    <location>
        <position position="486"/>
    </location>
    <ligand>
        <name>Mg(2+)</name>
        <dbReference type="ChEBI" id="CHEBI:18420"/>
    </ligand>
</feature>
<feature type="binding site" evidence="7">
    <location>
        <position position="111"/>
    </location>
    <ligand>
        <name>Zn(2+)</name>
        <dbReference type="ChEBI" id="CHEBI:29105"/>
        <label>1</label>
    </ligand>
</feature>
<dbReference type="PANTHER" id="PTHR19376:SF54">
    <property type="entry name" value="DNA-DIRECTED RNA POLYMERASE SUBUNIT BETA"/>
    <property type="match status" value="1"/>
</dbReference>
<dbReference type="InterPro" id="IPR038120">
    <property type="entry name" value="Rpb1_funnel_sf"/>
</dbReference>
<keyword evidence="1 7" id="KW-0240">DNA-directed RNA polymerase</keyword>
<dbReference type="InterPro" id="IPR012754">
    <property type="entry name" value="DNA-dir_RpoC_beta_prime_bact"/>
</dbReference>
<keyword evidence="3 7" id="KW-0548">Nucleotidyltransferase</keyword>
<dbReference type="Pfam" id="PF04983">
    <property type="entry name" value="RNA_pol_Rpb1_3"/>
    <property type="match status" value="1"/>
</dbReference>
<evidence type="ECO:0000256" key="8">
    <source>
        <dbReference type="RuleBase" id="RU004279"/>
    </source>
</evidence>
<evidence type="ECO:0000256" key="4">
    <source>
        <dbReference type="ARBA" id="ARBA00022723"/>
    </source>
</evidence>
<comment type="cofactor">
    <cofactor evidence="7">
        <name>Mg(2+)</name>
        <dbReference type="ChEBI" id="CHEBI:18420"/>
    </cofactor>
    <text evidence="7">Binds 1 Mg(2+) ion per subunit.</text>
</comment>
<gene>
    <name evidence="7 12" type="primary">rpoC</name>
    <name evidence="11" type="ORF">SMC2_05335</name>
    <name evidence="12" type="ORF">SMC3_00625</name>
</gene>
<accession>A0A398DHX2</accession>
<dbReference type="Gene3D" id="1.10.274.100">
    <property type="entry name" value="RNA polymerase Rpb1, domain 3"/>
    <property type="match status" value="2"/>
</dbReference>
<dbReference type="Gene3D" id="2.40.40.20">
    <property type="match status" value="1"/>
</dbReference>
<feature type="binding site" evidence="7">
    <location>
        <position position="95"/>
    </location>
    <ligand>
        <name>Zn(2+)</name>
        <dbReference type="ChEBI" id="CHEBI:29105"/>
        <label>1</label>
    </ligand>
</feature>
<comment type="subunit">
    <text evidence="7">The RNAP catalytic core consists of 2 alpha, 1 beta, 1 beta' and 1 omega subunit. When a sigma factor is associated with the core the holoenzyme is formed, which can initiate transcription.</text>
</comment>
<dbReference type="GO" id="GO:0003677">
    <property type="term" value="F:DNA binding"/>
    <property type="evidence" value="ECO:0007669"/>
    <property type="project" value="UniProtKB-UniRule"/>
</dbReference>
<dbReference type="InterPro" id="IPR000722">
    <property type="entry name" value="RNA_pol_asu"/>
</dbReference>
<keyword evidence="4 7" id="KW-0479">Metal-binding</keyword>
<evidence type="ECO:0000259" key="10">
    <source>
        <dbReference type="SMART" id="SM00663"/>
    </source>
</evidence>
<feature type="binding site" evidence="7">
    <location>
        <position position="108"/>
    </location>
    <ligand>
        <name>Zn(2+)</name>
        <dbReference type="ChEBI" id="CHEBI:29105"/>
        <label>1</label>
    </ligand>
</feature>
<evidence type="ECO:0000313" key="11">
    <source>
        <dbReference type="EMBL" id="RIE13368.1"/>
    </source>
</evidence>
<dbReference type="Proteomes" id="UP000265724">
    <property type="component" value="Unassembled WGS sequence"/>
</dbReference>
<dbReference type="InterPro" id="IPR042102">
    <property type="entry name" value="RNA_pol_Rpb1_3_sf"/>
</dbReference>
<name>A0A398DHX2_9BACT</name>
<dbReference type="PANTHER" id="PTHR19376">
    <property type="entry name" value="DNA-DIRECTED RNA POLYMERASE"/>
    <property type="match status" value="1"/>
</dbReference>
<feature type="domain" description="RNA polymerase N-terminal" evidence="10">
    <location>
        <begin position="257"/>
        <end position="536"/>
    </location>
</feature>
<dbReference type="Pfam" id="PF04997">
    <property type="entry name" value="RNA_pol_Rpb1_1"/>
    <property type="match status" value="1"/>
</dbReference>
<keyword evidence="2 7" id="KW-0808">Transferase</keyword>
<dbReference type="InterPro" id="IPR007066">
    <property type="entry name" value="RNA_pol_Rpb1_3"/>
</dbReference>
<dbReference type="InterPro" id="IPR007083">
    <property type="entry name" value="RNA_pol_Rpb1_4"/>
</dbReference>
<comment type="function">
    <text evidence="7 8">DNA-dependent RNA polymerase catalyzes the transcription of DNA into RNA using the four ribonucleoside triphosphates as substrates.</text>
</comment>
<dbReference type="InterPro" id="IPR007081">
    <property type="entry name" value="RNA_pol_Rpb1_5"/>
</dbReference>
<dbReference type="CDD" id="cd02655">
    <property type="entry name" value="RNAP_beta'_C"/>
    <property type="match status" value="1"/>
</dbReference>
<dbReference type="EMBL" id="QXIW01000002">
    <property type="protein sequence ID" value="RIE15152.1"/>
    <property type="molecule type" value="Genomic_DNA"/>
</dbReference>
<keyword evidence="7" id="KW-0460">Magnesium</keyword>
<protein>
    <recommendedName>
        <fullName evidence="7">DNA-directed RNA polymerase subunit beta'</fullName>
        <shortName evidence="7">RNAP subunit beta'</shortName>
        <ecNumber evidence="7">2.7.7.6</ecNumber>
    </recommendedName>
    <alternativeName>
        <fullName evidence="7">RNA polymerase subunit beta'</fullName>
    </alternativeName>
    <alternativeName>
        <fullName evidence="7">Transcriptase subunit beta'</fullName>
    </alternativeName>
</protein>
<dbReference type="Gene3D" id="1.10.132.30">
    <property type="match status" value="1"/>
</dbReference>
<dbReference type="SMART" id="SM00663">
    <property type="entry name" value="RPOLA_N"/>
    <property type="match status" value="1"/>
</dbReference>
<dbReference type="Gene3D" id="1.10.1790.20">
    <property type="match status" value="1"/>
</dbReference>
<dbReference type="Gene3D" id="1.10.150.390">
    <property type="match status" value="1"/>
</dbReference>
<dbReference type="Pfam" id="PF04998">
    <property type="entry name" value="RNA_pol_Rpb1_5"/>
    <property type="match status" value="1"/>
</dbReference>
<dbReference type="GO" id="GO:0003899">
    <property type="term" value="F:DNA-directed RNA polymerase activity"/>
    <property type="evidence" value="ECO:0007669"/>
    <property type="project" value="UniProtKB-UniRule"/>
</dbReference>
<feature type="binding site" evidence="7">
    <location>
        <position position="820"/>
    </location>
    <ligand>
        <name>Zn(2+)</name>
        <dbReference type="ChEBI" id="CHEBI:29105"/>
        <label>2</label>
    </ligand>
</feature>
<dbReference type="EC" id="2.7.7.6" evidence="7"/>
<dbReference type="CDD" id="cd01609">
    <property type="entry name" value="RNAP_beta'_N"/>
    <property type="match status" value="1"/>
</dbReference>
<dbReference type="NCBIfam" id="TIGR02386">
    <property type="entry name" value="rpoC_TIGR"/>
    <property type="match status" value="1"/>
</dbReference>
<evidence type="ECO:0000256" key="9">
    <source>
        <dbReference type="SAM" id="MobiDB-lite"/>
    </source>
</evidence>
<evidence type="ECO:0000256" key="5">
    <source>
        <dbReference type="ARBA" id="ARBA00023163"/>
    </source>
</evidence>
<feature type="binding site" evidence="7">
    <location>
        <position position="1033"/>
    </location>
    <ligand>
        <name>Zn(2+)</name>
        <dbReference type="ChEBI" id="CHEBI:29105"/>
        <label>2</label>
    </ligand>
</feature>
<evidence type="ECO:0000256" key="3">
    <source>
        <dbReference type="ARBA" id="ARBA00022695"/>
    </source>
</evidence>
<keyword evidence="13" id="KW-1185">Reference proteome</keyword>
<feature type="compositionally biased region" description="Basic and acidic residues" evidence="9">
    <location>
        <begin position="1316"/>
        <end position="1333"/>
    </location>
</feature>
<feature type="region of interest" description="Disordered" evidence="9">
    <location>
        <begin position="1"/>
        <end position="33"/>
    </location>
</feature>
<dbReference type="Gene3D" id="1.10.40.90">
    <property type="match status" value="1"/>
</dbReference>
<feature type="binding site" evidence="7">
    <location>
        <position position="484"/>
    </location>
    <ligand>
        <name>Mg(2+)</name>
        <dbReference type="ChEBI" id="CHEBI:18420"/>
    </ligand>
</feature>
<dbReference type="Proteomes" id="UP000266042">
    <property type="component" value="Unassembled WGS sequence"/>
</dbReference>
<comment type="similarity">
    <text evidence="7 8">Belongs to the RNA polymerase beta' chain family.</text>
</comment>
<dbReference type="GO" id="GO:0000287">
    <property type="term" value="F:magnesium ion binding"/>
    <property type="evidence" value="ECO:0007669"/>
    <property type="project" value="UniProtKB-UniRule"/>
</dbReference>
<keyword evidence="5 7" id="KW-0804">Transcription</keyword>
<comment type="catalytic activity">
    <reaction evidence="6 7 8">
        <text>RNA(n) + a ribonucleoside 5'-triphosphate = RNA(n+1) + diphosphate</text>
        <dbReference type="Rhea" id="RHEA:21248"/>
        <dbReference type="Rhea" id="RHEA-COMP:14527"/>
        <dbReference type="Rhea" id="RHEA-COMP:17342"/>
        <dbReference type="ChEBI" id="CHEBI:33019"/>
        <dbReference type="ChEBI" id="CHEBI:61557"/>
        <dbReference type="ChEBI" id="CHEBI:140395"/>
        <dbReference type="EC" id="2.7.7.6"/>
    </reaction>
</comment>
<dbReference type="Gene3D" id="4.10.860.120">
    <property type="entry name" value="RNA polymerase II, clamp domain"/>
    <property type="match status" value="1"/>
</dbReference>
<dbReference type="HAMAP" id="MF_01322">
    <property type="entry name" value="RNApol_bact_RpoC"/>
    <property type="match status" value="1"/>
</dbReference>
<evidence type="ECO:0000256" key="7">
    <source>
        <dbReference type="HAMAP-Rule" id="MF_01322"/>
    </source>
</evidence>
<feature type="binding site" evidence="7">
    <location>
        <position position="1030"/>
    </location>
    <ligand>
        <name>Zn(2+)</name>
        <dbReference type="ChEBI" id="CHEBI:29105"/>
        <label>2</label>
    </ligand>
</feature>
<evidence type="ECO:0000256" key="1">
    <source>
        <dbReference type="ARBA" id="ARBA00022478"/>
    </source>
</evidence>
<dbReference type="EMBL" id="QXIX01000041">
    <property type="protein sequence ID" value="RIE13368.1"/>
    <property type="molecule type" value="Genomic_DNA"/>
</dbReference>
<dbReference type="Pfam" id="PF05000">
    <property type="entry name" value="RNA_pol_Rpb1_4"/>
    <property type="match status" value="1"/>
</dbReference>
<dbReference type="InterPro" id="IPR045867">
    <property type="entry name" value="DNA-dir_RpoC_beta_prime"/>
</dbReference>
<dbReference type="GO" id="GO:0006351">
    <property type="term" value="P:DNA-templated transcription"/>
    <property type="evidence" value="ECO:0007669"/>
    <property type="project" value="UniProtKB-UniRule"/>
</dbReference>
<dbReference type="SUPFAM" id="SSF64484">
    <property type="entry name" value="beta and beta-prime subunits of DNA dependent RNA-polymerase"/>
    <property type="match status" value="1"/>
</dbReference>
<feature type="binding site" evidence="7">
    <location>
        <position position="482"/>
    </location>
    <ligand>
        <name>Mg(2+)</name>
        <dbReference type="ChEBI" id="CHEBI:18420"/>
    </ligand>
</feature>
<dbReference type="GO" id="GO:0008270">
    <property type="term" value="F:zinc ion binding"/>
    <property type="evidence" value="ECO:0007669"/>
    <property type="project" value="UniProtKB-UniRule"/>
</dbReference>
<reference evidence="13 14" key="1">
    <citation type="submission" date="2018-09" db="EMBL/GenBank/DDBJ databases">
        <title>Discovery and Ecogenomic Context for Candidatus Cryosericales, a Global Caldiserica Order Active in Thawing Permafrost.</title>
        <authorList>
            <person name="Martinez M.A."/>
            <person name="Woodcroft B.J."/>
            <person name="Ignacio Espinoza J.C."/>
            <person name="Zayed A."/>
            <person name="Singleton C.M."/>
            <person name="Boyd J."/>
            <person name="Li Y.-F."/>
            <person name="Purvine S."/>
            <person name="Maughan H."/>
            <person name="Hodgkins S.B."/>
            <person name="Anderson D."/>
            <person name="Sederholm M."/>
            <person name="Temperton B."/>
            <person name="Saleska S.R."/>
            <person name="Tyson G.W."/>
            <person name="Rich V.I."/>
        </authorList>
    </citation>
    <scope>NUCLEOTIDE SEQUENCE [LARGE SCALE GENOMIC DNA]</scope>
    <source>
        <strain evidence="11 13">SMC2</strain>
        <strain evidence="12 14">SMC3</strain>
    </source>
</reference>
<keyword evidence="7" id="KW-0862">Zinc</keyword>
<sequence>MITRKCPSGLLRRSLPTRRPPWSLRKKSSSKGGRLRNNKIEALSLHLASPEEIRSWSHGEVTEAETLDYRSGKPKPHGLFCEIIFGPTKSFQCRCGKLKGKSFEGQVCDKCHVEVADSNVRRERMGHIELHAPVAHIWYFRNAVNYIALLLEMPSKAVEKVVYFGSWLVLDPGDAEGLVRKQLVTDEEFRDRKIKGEKFVVRKGAEAFLELLKDLDLYKMRDNLLVRIKGKSRQDRAKAVKQLDVVTALINNSRKPTDMIMTRIPVIPPDLRPLVQLEGGRFASDDLNELYRRVINRNNRLGKMIDESAPEILLQNEKRMLQDAVDALLDNSKRQYPVVNANGRPLRSLSDKLKGKEGRFRQNLLGKRVDYSGRAVIVSGPQLKISQCGVPKEMALELFKPHVIYRLMREGVVGSMKVAKDIVEKPTPEVWTILEKVVKGNVVLLNRAPTLHRLSIQAFEPVLIDEKAIQISPLVCTPFNADFDGDQMAIHLPLSLAAQTEARLLMLSSYNIFSPASGNPMAGPVQDMVLGAYYLTYEIKEKMKAMKWNSTPVYSEQDVLYLFESGKLRVHDPVLVRLGGMKIRTTAGRVVFNDELRATIFEGEAKYRDFAFQNKTMPKKEIEAMILDFSRQFGVSKTCVLLDNIKALGFKYATESGMSIGLSDMEVPPERQRILDDADRTVREINEFYDEGLLSYNDRYLKVVQVWQEKGAEIERAVFRNLTEENSVRIMADSGARGSKKQIVQMTGIRGLMSDPTGKIIEFPIKSNLREGLSVLEYFLSTHGTRKGQADTALKTSDSGYLTRRLVDVAHELVVREEDCTHSQAREIKIGNLVVSSLSEELAGKIADEQVVNPLTGETIIQSGEEISWEQAKRLEALGLKFLKIQRYVGGLTVQPVVDGGAVIVGLREQIAGRYAADDIVLRASKIKVNPAWSKTTLERILDRPVATDVVSAEGKKSLAEKGDLLTEKVLAATKRAGITSIEVVVDEDIVLVPKDGLIRDEVAIAIEQFGITSVRLRSAITCQSENGVCAMCYGRDLSTGNDVQVGEAVGVIAAQSIGEPGTQLTLRTFHTGGIAVVDITTGLPRVEEIFEGRTPKGQAVVSTMDGVLHIVDVKEKNFEERKQIVVTPKTGVEAKFKVLPMTRFRVKDGAHVRVGDQLTEGSIDPKGLLELVGVEETARYLVQEVQKVYRSQGVDINVKHVEMIIRQMLKKVKVVEPGDTTFFTDQIVSKHELLLQNRKVRAQGGKPASFDLVLQGITKSSLETDSFLSAASFQETPRVLADAAIKGKIDRLTGLKEAVIVGKSIPAGTSSPELMFEKRKTQAEPLREARGS</sequence>
<evidence type="ECO:0000313" key="13">
    <source>
        <dbReference type="Proteomes" id="UP000265724"/>
    </source>
</evidence>
<organism evidence="12 14">
    <name type="scientific">Candidatus Cryosericum hinesii</name>
    <dbReference type="NCBI Taxonomy" id="2290915"/>
    <lineage>
        <taxon>Bacteria</taxon>
        <taxon>Pseudomonadati</taxon>
        <taxon>Caldisericota/Cryosericota group</taxon>
        <taxon>Candidatus Cryosericota</taxon>
        <taxon>Candidatus Cryosericia</taxon>
        <taxon>Candidatus Cryosericales</taxon>
        <taxon>Candidatus Cryosericaceae</taxon>
        <taxon>Candidatus Cryosericum</taxon>
    </lineage>
</organism>
<evidence type="ECO:0000256" key="6">
    <source>
        <dbReference type="ARBA" id="ARBA00048552"/>
    </source>
</evidence>
<comment type="caution">
    <text evidence="12">The sequence shown here is derived from an EMBL/GenBank/DDBJ whole genome shotgun (WGS) entry which is preliminary data.</text>
</comment>
<dbReference type="InterPro" id="IPR006592">
    <property type="entry name" value="RNA_pol_N"/>
</dbReference>
<dbReference type="Pfam" id="PF00623">
    <property type="entry name" value="RNA_pol_Rpb1_2"/>
    <property type="match status" value="1"/>
</dbReference>
<evidence type="ECO:0000256" key="2">
    <source>
        <dbReference type="ARBA" id="ARBA00022679"/>
    </source>
</evidence>
<feature type="binding site" evidence="7">
    <location>
        <position position="1023"/>
    </location>
    <ligand>
        <name>Zn(2+)</name>
        <dbReference type="ChEBI" id="CHEBI:29105"/>
        <label>2</label>
    </ligand>
</feature>
<feature type="binding site" evidence="7">
    <location>
        <position position="93"/>
    </location>
    <ligand>
        <name>Zn(2+)</name>
        <dbReference type="ChEBI" id="CHEBI:29105"/>
        <label>1</label>
    </ligand>
</feature>
<feature type="region of interest" description="Disordered" evidence="9">
    <location>
        <begin position="1312"/>
        <end position="1333"/>
    </location>
</feature>
<comment type="cofactor">
    <cofactor evidence="7">
        <name>Zn(2+)</name>
        <dbReference type="ChEBI" id="CHEBI:29105"/>
    </cofactor>
    <text evidence="7">Binds 2 Zn(2+) ions per subunit.</text>
</comment>
<dbReference type="InterPro" id="IPR007080">
    <property type="entry name" value="RNA_pol_Rpb1_1"/>
</dbReference>
<feature type="compositionally biased region" description="Basic residues" evidence="9">
    <location>
        <begin position="24"/>
        <end position="33"/>
    </location>
</feature>